<keyword evidence="3" id="KW-1003">Cell membrane</keyword>
<feature type="transmembrane region" description="Helical" evidence="8">
    <location>
        <begin position="21"/>
        <end position="42"/>
    </location>
</feature>
<feature type="transmembrane region" description="Helical" evidence="8">
    <location>
        <begin position="79"/>
        <end position="96"/>
    </location>
</feature>
<keyword evidence="4" id="KW-0997">Cell inner membrane</keyword>
<proteinExistence type="predicted"/>
<keyword evidence="7 8" id="KW-0472">Membrane</keyword>
<dbReference type="RefSeq" id="WP_406791779.1">
    <property type="nucleotide sequence ID" value="NZ_JBJHZX010000011.1"/>
</dbReference>
<evidence type="ECO:0000256" key="5">
    <source>
        <dbReference type="ARBA" id="ARBA00022692"/>
    </source>
</evidence>
<evidence type="ECO:0000256" key="2">
    <source>
        <dbReference type="ARBA" id="ARBA00022448"/>
    </source>
</evidence>
<evidence type="ECO:0000256" key="3">
    <source>
        <dbReference type="ARBA" id="ARBA00022475"/>
    </source>
</evidence>
<dbReference type="EMBL" id="JBJHZX010000011">
    <property type="protein sequence ID" value="MFL0195660.1"/>
    <property type="molecule type" value="Genomic_DNA"/>
</dbReference>
<feature type="transmembrane region" description="Helical" evidence="8">
    <location>
        <begin position="102"/>
        <end position="124"/>
    </location>
</feature>
<feature type="transmembrane region" description="Helical" evidence="8">
    <location>
        <begin position="184"/>
        <end position="202"/>
    </location>
</feature>
<evidence type="ECO:0000256" key="6">
    <source>
        <dbReference type="ARBA" id="ARBA00022989"/>
    </source>
</evidence>
<feature type="transmembrane region" description="Helical" evidence="8">
    <location>
        <begin position="54"/>
        <end position="72"/>
    </location>
</feature>
<sequence>MSKSSIKNLSNYSNGVRLKNSLVRYSTIIALVILIMGLSIVTPKFLNPGNLVNILSQSSILALVAVGLCLVIATGGLDLSVAVAFDVGGMVSVLLLQGGFGWLTAIIFGLLAGVVIGVFNSFLVLKIKITVFLATLGTLFIVQSIERIITEGGTPVYLPDMDEVFKFLGRGSVFVIQKGSQIDFKFSIVIALLVALFIHLLLKRTVFGRYLYAIGSQKEAAELSGVPVGRYTLYAFILCSVICSFAGIIASSALTSYVPLSGNYYLMDGIGAVFIGSTLNEKGFVDIPGTLIGVLFYGIVSNGLSLVGINFYWQSVAHGLLMFFILILNSYRLISIKKICLS</sequence>
<dbReference type="InterPro" id="IPR001851">
    <property type="entry name" value="ABC_transp_permease"/>
</dbReference>
<keyword evidence="2" id="KW-0813">Transport</keyword>
<feature type="transmembrane region" description="Helical" evidence="8">
    <location>
        <begin position="291"/>
        <end position="309"/>
    </location>
</feature>
<dbReference type="PANTHER" id="PTHR32196:SF21">
    <property type="entry name" value="ABC TRANSPORTER PERMEASE PROTEIN YPHD-RELATED"/>
    <property type="match status" value="1"/>
</dbReference>
<reference evidence="9 10" key="1">
    <citation type="submission" date="2024-11" db="EMBL/GenBank/DDBJ databases">
        <authorList>
            <person name="Heng Y.C."/>
            <person name="Lim A.C.H."/>
            <person name="Lee J.K.Y."/>
            <person name="Kittelmann S."/>
        </authorList>
    </citation>
    <scope>NUCLEOTIDE SEQUENCE [LARGE SCALE GENOMIC DNA]</scope>
    <source>
        <strain evidence="9 10">WILCCON 0269</strain>
    </source>
</reference>
<evidence type="ECO:0000313" key="10">
    <source>
        <dbReference type="Proteomes" id="UP001623660"/>
    </source>
</evidence>
<comment type="subcellular location">
    <subcellularLocation>
        <location evidence="1">Cell membrane</location>
        <topology evidence="1">Multi-pass membrane protein</topology>
    </subcellularLocation>
</comment>
<dbReference type="Pfam" id="PF02653">
    <property type="entry name" value="BPD_transp_2"/>
    <property type="match status" value="1"/>
</dbReference>
<keyword evidence="6 8" id="KW-1133">Transmembrane helix</keyword>
<dbReference type="Proteomes" id="UP001623660">
    <property type="component" value="Unassembled WGS sequence"/>
</dbReference>
<comment type="caution">
    <text evidence="9">The sequence shown here is derived from an EMBL/GenBank/DDBJ whole genome shotgun (WGS) entry which is preliminary data.</text>
</comment>
<evidence type="ECO:0000256" key="1">
    <source>
        <dbReference type="ARBA" id="ARBA00004651"/>
    </source>
</evidence>
<accession>A0ABW8SLJ1</accession>
<dbReference type="PANTHER" id="PTHR32196">
    <property type="entry name" value="ABC TRANSPORTER PERMEASE PROTEIN YPHD-RELATED-RELATED"/>
    <property type="match status" value="1"/>
</dbReference>
<evidence type="ECO:0000313" key="9">
    <source>
        <dbReference type="EMBL" id="MFL0195660.1"/>
    </source>
</evidence>
<protein>
    <submittedName>
        <fullName evidence="9">ABC transporter permease</fullName>
    </submittedName>
</protein>
<keyword evidence="10" id="KW-1185">Reference proteome</keyword>
<feature type="transmembrane region" description="Helical" evidence="8">
    <location>
        <begin position="315"/>
        <end position="334"/>
    </location>
</feature>
<evidence type="ECO:0000256" key="7">
    <source>
        <dbReference type="ARBA" id="ARBA00023136"/>
    </source>
</evidence>
<keyword evidence="5 8" id="KW-0812">Transmembrane</keyword>
<dbReference type="CDD" id="cd06579">
    <property type="entry name" value="TM_PBP1_transp_AraH_like"/>
    <property type="match status" value="1"/>
</dbReference>
<gene>
    <name evidence="9" type="ORF">ACJDU8_08810</name>
</gene>
<name>A0ABW8SLJ1_9CLOT</name>
<feature type="transmembrane region" description="Helical" evidence="8">
    <location>
        <begin position="131"/>
        <end position="149"/>
    </location>
</feature>
<evidence type="ECO:0000256" key="8">
    <source>
        <dbReference type="SAM" id="Phobius"/>
    </source>
</evidence>
<organism evidence="9 10">
    <name type="scientific">Candidatus Clostridium eludens</name>
    <dbReference type="NCBI Taxonomy" id="3381663"/>
    <lineage>
        <taxon>Bacteria</taxon>
        <taxon>Bacillati</taxon>
        <taxon>Bacillota</taxon>
        <taxon>Clostridia</taxon>
        <taxon>Eubacteriales</taxon>
        <taxon>Clostridiaceae</taxon>
        <taxon>Clostridium</taxon>
    </lineage>
</organism>
<feature type="transmembrane region" description="Helical" evidence="8">
    <location>
        <begin position="231"/>
        <end position="250"/>
    </location>
</feature>
<evidence type="ECO:0000256" key="4">
    <source>
        <dbReference type="ARBA" id="ARBA00022519"/>
    </source>
</evidence>